<feature type="domain" description="N-acetyltransferase" evidence="1">
    <location>
        <begin position="9"/>
        <end position="179"/>
    </location>
</feature>
<accession>G5JIS6</accession>
<dbReference type="RefSeq" id="WP_002463936.1">
    <property type="nucleotide sequence ID" value="NZ_AEUN01000415.1"/>
</dbReference>
<dbReference type="InterPro" id="IPR000182">
    <property type="entry name" value="GNAT_dom"/>
</dbReference>
<evidence type="ECO:0000313" key="2">
    <source>
        <dbReference type="EMBL" id="EHJ07881.1"/>
    </source>
</evidence>
<sequence length="181" mass="21497">MIYAETEHLILRDWQESDLLPFQQMNANYQVRKYFPSLLSYKKSELDLRIMDNMIKDHGIGLFAVEYKFNRQWIGFIGLNYIPEYSGYPFSELPLYEIGWRLLPEYWGQGLATEGAQAVINLAKAHHIEDIYSFTAQANQASIRVMEKLGMHYYDHFELPELSKYHPLKRQVRYYLKLTSL</sequence>
<dbReference type="EMBL" id="AEUN01000415">
    <property type="protein sequence ID" value="EHJ07881.1"/>
    <property type="molecule type" value="Genomic_DNA"/>
</dbReference>
<reference evidence="2 3" key="1">
    <citation type="journal article" date="2012" name="BMC Genomics">
        <title>Comparative genomic analysis of the genus Staphylococcus including Staphylococcus aureus and its newly described sister species Staphylococcus simiae.</title>
        <authorList>
            <person name="Suzuki H."/>
            <person name="Lefebure T."/>
            <person name="Pavinski Bitar P."/>
            <person name="Stanhope M.J."/>
        </authorList>
    </citation>
    <scope>NUCLEOTIDE SEQUENCE [LARGE SCALE GENOMIC DNA]</scope>
    <source>
        <strain evidence="2 3">CCM 7213</strain>
    </source>
</reference>
<proteinExistence type="predicted"/>
<dbReference type="InterPro" id="IPR051531">
    <property type="entry name" value="N-acetyltransferase"/>
</dbReference>
<gene>
    <name evidence="2" type="ORF">SS7213T_06821</name>
</gene>
<dbReference type="InterPro" id="IPR016181">
    <property type="entry name" value="Acyl_CoA_acyltransferase"/>
</dbReference>
<dbReference type="Gene3D" id="3.40.630.30">
    <property type="match status" value="1"/>
</dbReference>
<dbReference type="Proteomes" id="UP000005413">
    <property type="component" value="Unassembled WGS sequence"/>
</dbReference>
<keyword evidence="2" id="KW-0808">Transferase</keyword>
<protein>
    <submittedName>
        <fullName evidence="2">Acetyltransferase</fullName>
    </submittedName>
</protein>
<evidence type="ECO:0000313" key="3">
    <source>
        <dbReference type="Proteomes" id="UP000005413"/>
    </source>
</evidence>
<dbReference type="SUPFAM" id="SSF55729">
    <property type="entry name" value="Acyl-CoA N-acyltransferases (Nat)"/>
    <property type="match status" value="1"/>
</dbReference>
<dbReference type="PROSITE" id="PS51186">
    <property type="entry name" value="GNAT"/>
    <property type="match status" value="1"/>
</dbReference>
<name>G5JIS6_9STAP</name>
<dbReference type="AlphaFoldDB" id="G5JIS6"/>
<keyword evidence="3" id="KW-1185">Reference proteome</keyword>
<dbReference type="PANTHER" id="PTHR43792:SF1">
    <property type="entry name" value="N-ACETYLTRANSFERASE DOMAIN-CONTAINING PROTEIN"/>
    <property type="match status" value="1"/>
</dbReference>
<organism evidence="2 3">
    <name type="scientific">Staphylococcus simiae CCM 7213 = CCUG 51256</name>
    <dbReference type="NCBI Taxonomy" id="911238"/>
    <lineage>
        <taxon>Bacteria</taxon>
        <taxon>Bacillati</taxon>
        <taxon>Bacillota</taxon>
        <taxon>Bacilli</taxon>
        <taxon>Bacillales</taxon>
        <taxon>Staphylococcaceae</taxon>
        <taxon>Staphylococcus</taxon>
    </lineage>
</organism>
<dbReference type="PATRIC" id="fig|911238.3.peg.1166"/>
<dbReference type="GO" id="GO:0016747">
    <property type="term" value="F:acyltransferase activity, transferring groups other than amino-acyl groups"/>
    <property type="evidence" value="ECO:0007669"/>
    <property type="project" value="InterPro"/>
</dbReference>
<comment type="caution">
    <text evidence="2">The sequence shown here is derived from an EMBL/GenBank/DDBJ whole genome shotgun (WGS) entry which is preliminary data.</text>
</comment>
<evidence type="ECO:0000259" key="1">
    <source>
        <dbReference type="PROSITE" id="PS51186"/>
    </source>
</evidence>
<dbReference type="OrthoDB" id="9798081at2"/>
<dbReference type="Pfam" id="PF13302">
    <property type="entry name" value="Acetyltransf_3"/>
    <property type="match status" value="1"/>
</dbReference>
<dbReference type="PANTHER" id="PTHR43792">
    <property type="entry name" value="GNAT FAMILY, PUTATIVE (AFU_ORTHOLOGUE AFUA_3G00765)-RELATED-RELATED"/>
    <property type="match status" value="1"/>
</dbReference>
<dbReference type="CDD" id="cd04301">
    <property type="entry name" value="NAT_SF"/>
    <property type="match status" value="1"/>
</dbReference>